<dbReference type="EMBL" id="SFCI01000227">
    <property type="protein sequence ID" value="TFY81302.1"/>
    <property type="molecule type" value="Genomic_DNA"/>
</dbReference>
<name>A0A4Z0A2N2_9AGAM</name>
<proteinExistence type="predicted"/>
<dbReference type="Proteomes" id="UP000298061">
    <property type="component" value="Unassembled WGS sequence"/>
</dbReference>
<dbReference type="AlphaFoldDB" id="A0A4Z0A2N2"/>
<sequence>MMARDIGTRAWFVDNVARRRVYNTAPVPAECTHISRWAVIPDERWDTPDSTGLTPVRRVLRDAMTAFKEYDLDMDEGIEEAIQDMKRRLSEVTNVSKVYY</sequence>
<organism evidence="1 2">
    <name type="scientific">Hericium alpestre</name>
    <dbReference type="NCBI Taxonomy" id="135208"/>
    <lineage>
        <taxon>Eukaryota</taxon>
        <taxon>Fungi</taxon>
        <taxon>Dikarya</taxon>
        <taxon>Basidiomycota</taxon>
        <taxon>Agaricomycotina</taxon>
        <taxon>Agaricomycetes</taxon>
        <taxon>Russulales</taxon>
        <taxon>Hericiaceae</taxon>
        <taxon>Hericium</taxon>
    </lineage>
</organism>
<gene>
    <name evidence="1" type="ORF">EWM64_g2713</name>
</gene>
<dbReference type="OrthoDB" id="3058031at2759"/>
<protein>
    <submittedName>
        <fullName evidence="1">Uncharacterized protein</fullName>
    </submittedName>
</protein>
<evidence type="ECO:0000313" key="2">
    <source>
        <dbReference type="Proteomes" id="UP000298061"/>
    </source>
</evidence>
<evidence type="ECO:0000313" key="1">
    <source>
        <dbReference type="EMBL" id="TFY81302.1"/>
    </source>
</evidence>
<comment type="caution">
    <text evidence="1">The sequence shown here is derived from an EMBL/GenBank/DDBJ whole genome shotgun (WGS) entry which is preliminary data.</text>
</comment>
<keyword evidence="2" id="KW-1185">Reference proteome</keyword>
<accession>A0A4Z0A2N2</accession>
<reference evidence="1 2" key="1">
    <citation type="submission" date="2019-02" db="EMBL/GenBank/DDBJ databases">
        <title>Genome sequencing of the rare red list fungi Hericium alpestre (H. flagellum).</title>
        <authorList>
            <person name="Buettner E."/>
            <person name="Kellner H."/>
        </authorList>
    </citation>
    <scope>NUCLEOTIDE SEQUENCE [LARGE SCALE GENOMIC DNA]</scope>
    <source>
        <strain evidence="1 2">DSM 108284</strain>
    </source>
</reference>